<evidence type="ECO:0000313" key="9">
    <source>
        <dbReference type="EMBL" id="TDW24252.1"/>
    </source>
</evidence>
<evidence type="ECO:0000256" key="3">
    <source>
        <dbReference type="ARBA" id="ARBA00005081"/>
    </source>
</evidence>
<evidence type="ECO:0000256" key="1">
    <source>
        <dbReference type="ARBA" id="ARBA00000056"/>
    </source>
</evidence>
<proteinExistence type="inferred from homology"/>
<evidence type="ECO:0000256" key="6">
    <source>
        <dbReference type="ARBA" id="ARBA00023235"/>
    </source>
</evidence>
<dbReference type="InterPro" id="IPR046348">
    <property type="entry name" value="SIS_dom_sf"/>
</dbReference>
<dbReference type="Gene3D" id="3.20.20.70">
    <property type="entry name" value="Aldolase class I"/>
    <property type="match status" value="1"/>
</dbReference>
<dbReference type="GO" id="GO:0019262">
    <property type="term" value="P:N-acetylneuraminate catabolic process"/>
    <property type="evidence" value="ECO:0007669"/>
    <property type="project" value="UniProtKB-UniPathway"/>
</dbReference>
<protein>
    <recommendedName>
        <fullName evidence="5">N-acylglucosamine-6-phosphate 2-epimerase</fullName>
        <ecNumber evidence="5">5.1.3.9</ecNumber>
    </recommendedName>
</protein>
<comment type="caution">
    <text evidence="9">The sequence shown here is derived from an EMBL/GenBank/DDBJ whole genome shotgun (WGS) entry which is preliminary data.</text>
</comment>
<dbReference type="InterPro" id="IPR011060">
    <property type="entry name" value="RibuloseP-bd_barrel"/>
</dbReference>
<dbReference type="InterPro" id="IPR001347">
    <property type="entry name" value="SIS_dom"/>
</dbReference>
<accession>A0A4R8A1G5</accession>
<comment type="function">
    <text evidence="2">Converts N-acetylmannosamine-6-phosphate (ManNAc-6-P) to N-acetylglucosamine-6-phosphate (GlcNAc-6-P).</text>
</comment>
<dbReference type="PANTHER" id="PTHR36204:SF1">
    <property type="entry name" value="N-ACETYLMANNOSAMINE-6-PHOSPHATE 2-EPIMERASE-RELATED"/>
    <property type="match status" value="1"/>
</dbReference>
<dbReference type="InterPro" id="IPR013785">
    <property type="entry name" value="Aldolase_TIM"/>
</dbReference>
<comment type="pathway">
    <text evidence="3">Amino-sugar metabolism; N-acetylneuraminate degradation; D-fructose 6-phosphate from N-acetylneuraminate: step 3/5.</text>
</comment>
<evidence type="ECO:0000256" key="2">
    <source>
        <dbReference type="ARBA" id="ARBA00002147"/>
    </source>
</evidence>
<dbReference type="UniPathway" id="UPA00629">
    <property type="reaction ID" value="UER00682"/>
</dbReference>
<comment type="similarity">
    <text evidence="4">Belongs to the NanE family.</text>
</comment>
<dbReference type="EC" id="5.1.3.9" evidence="5"/>
<evidence type="ECO:0000313" key="10">
    <source>
        <dbReference type="Proteomes" id="UP000295447"/>
    </source>
</evidence>
<dbReference type="PANTHER" id="PTHR36204">
    <property type="entry name" value="N-ACETYLMANNOSAMINE-6-PHOSPHATE 2-EPIMERASE-RELATED"/>
    <property type="match status" value="1"/>
</dbReference>
<dbReference type="EMBL" id="SODF01000001">
    <property type="protein sequence ID" value="TDW24252.1"/>
    <property type="molecule type" value="Genomic_DNA"/>
</dbReference>
<comment type="catalytic activity">
    <reaction evidence="1">
        <text>an N-acyl-D-glucosamine 6-phosphate = an N-acyl-D-mannosamine 6-phosphate</text>
        <dbReference type="Rhea" id="RHEA:23932"/>
        <dbReference type="ChEBI" id="CHEBI:57599"/>
        <dbReference type="ChEBI" id="CHEBI:57666"/>
        <dbReference type="EC" id="5.1.3.9"/>
    </reaction>
</comment>
<dbReference type="InterPro" id="IPR007260">
    <property type="entry name" value="NanE"/>
</dbReference>
<evidence type="ECO:0000256" key="7">
    <source>
        <dbReference type="ARBA" id="ARBA00023277"/>
    </source>
</evidence>
<dbReference type="GO" id="GO:0006053">
    <property type="term" value="P:N-acetylmannosamine catabolic process"/>
    <property type="evidence" value="ECO:0007669"/>
    <property type="project" value="TreeGrafter"/>
</dbReference>
<dbReference type="PROSITE" id="PS51464">
    <property type="entry name" value="SIS"/>
    <property type="match status" value="1"/>
</dbReference>
<dbReference type="NCBIfam" id="NF002231">
    <property type="entry name" value="PRK01130.1"/>
    <property type="match status" value="1"/>
</dbReference>
<keyword evidence="10" id="KW-1185">Reference proteome</keyword>
<dbReference type="Proteomes" id="UP000295447">
    <property type="component" value="Unassembled WGS sequence"/>
</dbReference>
<evidence type="ECO:0000256" key="5">
    <source>
        <dbReference type="ARBA" id="ARBA00013180"/>
    </source>
</evidence>
<name>A0A4R8A1G5_9ACTN</name>
<organism evidence="9 10">
    <name type="scientific">Kribbella kalugense</name>
    <dbReference type="NCBI Taxonomy" id="2512221"/>
    <lineage>
        <taxon>Bacteria</taxon>
        <taxon>Bacillati</taxon>
        <taxon>Actinomycetota</taxon>
        <taxon>Actinomycetes</taxon>
        <taxon>Propionibacteriales</taxon>
        <taxon>Kribbellaceae</taxon>
        <taxon>Kribbella</taxon>
    </lineage>
</organism>
<sequence length="474" mass="49203">MSKPEDTPLLGRIRGGLIVSCQAGPESPLNSPDMIAALAASAGRGGAHGFRVDRPENVAAVRKQSALPIIGINKQPRTGFDVFITPGFDAARAIVDAGADLVAIDATQRPRPEGDTVGDLIARIHRECGVPVMADIASHAEGLAAVEAGADLVATTIAGYTPYSRHEAGPALELAAALVADLPGIPVIVEGRIWTIEDIQACFAAGVHAVVVGSAITVPEFITRRFVAALPEQDREPVADAPETTEPAVDRLFGRVLQELADLRDNQRPMIEAAAGLVADAIAGGHRVAVYDTGHLVSHEFVARTGGLVALTRLEIPAGADSQTRIEAGLDSASVVSGGVLIIGSVSGTSRDTVELAMAARHRGAAVVAVTASKHSSRLEPEHPSGRRLLDVADVVLDNQAPYGDAFLTVRLLDRPLVPLSGLGAVTALWAVIASAAEKLAARGIEPSVYRSIHLPGGPADVAQIEARYAKKGH</sequence>
<dbReference type="GO" id="GO:0097367">
    <property type="term" value="F:carbohydrate derivative binding"/>
    <property type="evidence" value="ECO:0007669"/>
    <property type="project" value="InterPro"/>
</dbReference>
<feature type="domain" description="SIS" evidence="8">
    <location>
        <begin position="278"/>
        <end position="442"/>
    </location>
</feature>
<dbReference type="GO" id="GO:0047465">
    <property type="term" value="F:N-acylglucosamine-6-phosphate 2-epimerase activity"/>
    <property type="evidence" value="ECO:0007669"/>
    <property type="project" value="UniProtKB-EC"/>
</dbReference>
<dbReference type="SUPFAM" id="SSF53697">
    <property type="entry name" value="SIS domain"/>
    <property type="match status" value="1"/>
</dbReference>
<reference evidence="9 10" key="1">
    <citation type="submission" date="2019-03" db="EMBL/GenBank/DDBJ databases">
        <title>Genomic Encyclopedia of Type Strains, Phase III (KMG-III): the genomes of soil and plant-associated and newly described type strains.</title>
        <authorList>
            <person name="Whitman W."/>
        </authorList>
    </citation>
    <scope>NUCLEOTIDE SEQUENCE [LARGE SCALE GENOMIC DNA]</scope>
    <source>
        <strain evidence="9 10">VKM Ac-2570</strain>
    </source>
</reference>
<dbReference type="CDD" id="cd04729">
    <property type="entry name" value="NanE"/>
    <property type="match status" value="1"/>
</dbReference>
<evidence type="ECO:0000259" key="8">
    <source>
        <dbReference type="PROSITE" id="PS51464"/>
    </source>
</evidence>
<dbReference type="AlphaFoldDB" id="A0A4R8A1G5"/>
<dbReference type="SUPFAM" id="SSF51366">
    <property type="entry name" value="Ribulose-phoshate binding barrel"/>
    <property type="match status" value="1"/>
</dbReference>
<keyword evidence="7" id="KW-0119">Carbohydrate metabolism</keyword>
<evidence type="ECO:0000256" key="4">
    <source>
        <dbReference type="ARBA" id="ARBA00007439"/>
    </source>
</evidence>
<dbReference type="Pfam" id="PF13580">
    <property type="entry name" value="SIS_2"/>
    <property type="match status" value="1"/>
</dbReference>
<dbReference type="Pfam" id="PF04131">
    <property type="entry name" value="NanE"/>
    <property type="match status" value="1"/>
</dbReference>
<dbReference type="GO" id="GO:0005829">
    <property type="term" value="C:cytosol"/>
    <property type="evidence" value="ECO:0007669"/>
    <property type="project" value="TreeGrafter"/>
</dbReference>
<dbReference type="NCBIfam" id="NF002805">
    <property type="entry name" value="PRK02947.1"/>
    <property type="match status" value="1"/>
</dbReference>
<gene>
    <name evidence="9" type="ORF">EV650_3125</name>
</gene>
<dbReference type="Gene3D" id="3.40.50.10490">
    <property type="entry name" value="Glucose-6-phosphate isomerase like protein, domain 1"/>
    <property type="match status" value="1"/>
</dbReference>
<keyword evidence="6" id="KW-0413">Isomerase</keyword>